<dbReference type="Proteomes" id="UP000593572">
    <property type="component" value="Unassembled WGS sequence"/>
</dbReference>
<dbReference type="PANTHER" id="PTHR21146">
    <property type="entry name" value="MEF2B PROTEIN"/>
    <property type="match status" value="1"/>
</dbReference>
<dbReference type="PANTHER" id="PTHR21146:SF0">
    <property type="entry name" value="BLOC-1-RELATED COMPLEX SUBUNIT 8"/>
    <property type="match status" value="1"/>
</dbReference>
<dbReference type="Pfam" id="PF10167">
    <property type="entry name" value="BORCS8"/>
    <property type="match status" value="1"/>
</dbReference>
<organism evidence="6 7">
    <name type="scientific">Gossypium lobatum</name>
    <dbReference type="NCBI Taxonomy" id="34289"/>
    <lineage>
        <taxon>Eukaryota</taxon>
        <taxon>Viridiplantae</taxon>
        <taxon>Streptophyta</taxon>
        <taxon>Embryophyta</taxon>
        <taxon>Tracheophyta</taxon>
        <taxon>Spermatophyta</taxon>
        <taxon>Magnoliopsida</taxon>
        <taxon>eudicotyledons</taxon>
        <taxon>Gunneridae</taxon>
        <taxon>Pentapetalae</taxon>
        <taxon>rosids</taxon>
        <taxon>malvids</taxon>
        <taxon>Malvales</taxon>
        <taxon>Malvaceae</taxon>
        <taxon>Malvoideae</taxon>
        <taxon>Gossypium</taxon>
    </lineage>
</organism>
<dbReference type="GO" id="GO:0005765">
    <property type="term" value="C:lysosomal membrane"/>
    <property type="evidence" value="ECO:0007669"/>
    <property type="project" value="UniProtKB-SubCell"/>
</dbReference>
<sequence length="309" mass="34497">MSEMYWISLLDGANSMVFFSFKTSLLTLISICDFRTNLSDELPFTFNKMNGFSTVDGFLEITESVAEMIKFVANEPSVGLFYIQQHTENAIPNVVNLHNHVVEKSHEATLHTQDLEDSITTVRSMKECGFPIADEMIKDIKSSLMLMSSKQPKRGLIHSPASSFQMGRTSFSGPMSWNPAGNIQFDGSNYFSTVIKSAKQKASNFKWPQLDTKEQMETEPQKPPSQPAPLLSVASASTSSIPDTEADELPVSSQMADEPNEEDEKEEPEDDVELSHHKLSFGSENFDDFKADKEAKLEQWLQGTEGKNG</sequence>
<keyword evidence="4" id="KW-0458">Lysosome</keyword>
<gene>
    <name evidence="6" type="ORF">Golob_006532</name>
</gene>
<comment type="similarity">
    <text evidence="2">Belongs to the BORCS8 family.</text>
</comment>
<feature type="region of interest" description="Disordered" evidence="5">
    <location>
        <begin position="205"/>
        <end position="290"/>
    </location>
</feature>
<dbReference type="AlphaFoldDB" id="A0A7J8MWK4"/>
<evidence type="ECO:0000256" key="2">
    <source>
        <dbReference type="ARBA" id="ARBA00010463"/>
    </source>
</evidence>
<evidence type="ECO:0000256" key="4">
    <source>
        <dbReference type="ARBA" id="ARBA00023228"/>
    </source>
</evidence>
<dbReference type="EMBL" id="JABEZX010000010">
    <property type="protein sequence ID" value="MBA0569075.1"/>
    <property type="molecule type" value="Genomic_DNA"/>
</dbReference>
<feature type="compositionally biased region" description="Basic and acidic residues" evidence="5">
    <location>
        <begin position="211"/>
        <end position="220"/>
    </location>
</feature>
<comment type="subcellular location">
    <subcellularLocation>
        <location evidence="1">Lysosome membrane</location>
    </subcellularLocation>
</comment>
<protein>
    <recommendedName>
        <fullName evidence="8">MEF2BNB-like protein</fullName>
    </recommendedName>
</protein>
<evidence type="ECO:0000313" key="7">
    <source>
        <dbReference type="Proteomes" id="UP000593572"/>
    </source>
</evidence>
<evidence type="ECO:0000256" key="5">
    <source>
        <dbReference type="SAM" id="MobiDB-lite"/>
    </source>
</evidence>
<comment type="caution">
    <text evidence="6">The sequence shown here is derived from an EMBL/GenBank/DDBJ whole genome shotgun (WGS) entry which is preliminary data.</text>
</comment>
<name>A0A7J8MWK4_9ROSI</name>
<evidence type="ECO:0000256" key="1">
    <source>
        <dbReference type="ARBA" id="ARBA00004656"/>
    </source>
</evidence>
<dbReference type="InterPro" id="IPR019320">
    <property type="entry name" value="BORCS8"/>
</dbReference>
<evidence type="ECO:0000313" key="6">
    <source>
        <dbReference type="EMBL" id="MBA0569075.1"/>
    </source>
</evidence>
<keyword evidence="3" id="KW-0472">Membrane</keyword>
<accession>A0A7J8MWK4</accession>
<evidence type="ECO:0008006" key="8">
    <source>
        <dbReference type="Google" id="ProtNLM"/>
    </source>
</evidence>
<feature type="compositionally biased region" description="Acidic residues" evidence="5">
    <location>
        <begin position="258"/>
        <end position="272"/>
    </location>
</feature>
<evidence type="ECO:0000256" key="3">
    <source>
        <dbReference type="ARBA" id="ARBA00023136"/>
    </source>
</evidence>
<reference evidence="6 7" key="1">
    <citation type="journal article" date="2019" name="Genome Biol. Evol.">
        <title>Insights into the evolution of the New World diploid cottons (Gossypium, subgenus Houzingenia) based on genome sequencing.</title>
        <authorList>
            <person name="Grover C.E."/>
            <person name="Arick M.A. 2nd"/>
            <person name="Thrash A."/>
            <person name="Conover J.L."/>
            <person name="Sanders W.S."/>
            <person name="Peterson D.G."/>
            <person name="Frelichowski J.E."/>
            <person name="Scheffler J.A."/>
            <person name="Scheffler B.E."/>
            <person name="Wendel J.F."/>
        </authorList>
    </citation>
    <scope>NUCLEOTIDE SEQUENCE [LARGE SCALE GENOMIC DNA]</scope>
    <source>
        <strain evidence="6">157</strain>
        <tissue evidence="6">Leaf</tissue>
    </source>
</reference>
<keyword evidence="7" id="KW-1185">Reference proteome</keyword>
<proteinExistence type="inferred from homology"/>